<dbReference type="InterPro" id="IPR027396">
    <property type="entry name" value="DsrEFH-like"/>
</dbReference>
<keyword evidence="1" id="KW-0614">Plasmid</keyword>
<dbReference type="PANTHER" id="PTHR37691:SF1">
    <property type="entry name" value="BLR3518 PROTEIN"/>
    <property type="match status" value="1"/>
</dbReference>
<gene>
    <name evidence="1" type="ORF">RHODO2019_18880</name>
</gene>
<sequence>MRTDEQRPGLVIHASSGEPDALRAVLRYAANFVAAGDGTRRVDVVVHGPALDLVLADSDLREQVSELHGAGLVMFSACANTMAGRGVTAGDLHPATEVVPAAVVHLAQRQWDGWAYLRP</sequence>
<accession>A0ABY6P706</accession>
<geneLocation type="plasmid" evidence="1 2">
    <name>unnamed2</name>
</geneLocation>
<evidence type="ECO:0000313" key="2">
    <source>
        <dbReference type="Proteomes" id="UP001164965"/>
    </source>
</evidence>
<organism evidence="1 2">
    <name type="scientific">Rhodococcus antarcticus</name>
    <dbReference type="NCBI Taxonomy" id="2987751"/>
    <lineage>
        <taxon>Bacteria</taxon>
        <taxon>Bacillati</taxon>
        <taxon>Actinomycetota</taxon>
        <taxon>Actinomycetes</taxon>
        <taxon>Mycobacteriales</taxon>
        <taxon>Nocardiaceae</taxon>
        <taxon>Rhodococcus</taxon>
    </lineage>
</organism>
<protein>
    <submittedName>
        <fullName evidence="1">DsrE family protein</fullName>
    </submittedName>
</protein>
<dbReference type="PANTHER" id="PTHR37691">
    <property type="entry name" value="BLR3518 PROTEIN"/>
    <property type="match status" value="1"/>
</dbReference>
<dbReference type="InterPro" id="IPR003787">
    <property type="entry name" value="Sulphur_relay_DsrE/F-like"/>
</dbReference>
<reference evidence="1" key="1">
    <citation type="submission" date="2022-10" db="EMBL/GenBank/DDBJ databases">
        <title>Rhodococcus sp.75.</title>
        <authorList>
            <person name="Sun M."/>
        </authorList>
    </citation>
    <scope>NUCLEOTIDE SEQUENCE</scope>
    <source>
        <strain evidence="1">75</strain>
        <plasmid evidence="1">unnamed2</plasmid>
    </source>
</reference>
<proteinExistence type="predicted"/>
<dbReference type="Proteomes" id="UP001164965">
    <property type="component" value="Plasmid unnamed2"/>
</dbReference>
<dbReference type="Gene3D" id="3.40.1260.10">
    <property type="entry name" value="DsrEFH-like"/>
    <property type="match status" value="1"/>
</dbReference>
<dbReference type="SUPFAM" id="SSF75169">
    <property type="entry name" value="DsrEFH-like"/>
    <property type="match status" value="1"/>
</dbReference>
<dbReference type="EMBL" id="CP110617">
    <property type="protein sequence ID" value="UZJ26953.1"/>
    <property type="molecule type" value="Genomic_DNA"/>
</dbReference>
<dbReference type="Pfam" id="PF02635">
    <property type="entry name" value="DsrE"/>
    <property type="match status" value="1"/>
</dbReference>
<evidence type="ECO:0000313" key="1">
    <source>
        <dbReference type="EMBL" id="UZJ26953.1"/>
    </source>
</evidence>
<dbReference type="RefSeq" id="WP_265385057.1">
    <property type="nucleotide sequence ID" value="NZ_CP110617.1"/>
</dbReference>
<keyword evidence="2" id="KW-1185">Reference proteome</keyword>
<name>A0ABY6P706_9NOCA</name>